<feature type="transmembrane region" description="Helical" evidence="6">
    <location>
        <begin position="127"/>
        <end position="148"/>
    </location>
</feature>
<keyword evidence="5" id="KW-0479">Metal-binding</keyword>
<gene>
    <name evidence="7" type="ORF">ACOF00016_LOCUS9309</name>
</gene>
<dbReference type="InterPro" id="IPR004254">
    <property type="entry name" value="AdipoR/HlyIII-related"/>
</dbReference>
<sequence>MSGSSALASSDGLIRHDAYYQHGTPPNSDIMDEDQTWRITDFGNVRQFSRDGSIHATDEVFNAASHLAALILSILGSAILIVGASAQGEPWKIVSFSIYGASLMFLFGSSTLHHAIEGPWEEFLRMLDYFAIYPLIAGTFTPLCLVFYHQDPVGWTFCGTIWGLALVGMILTASCIARVPKWFSMTLYITLGWLGACFTYWLLPVLGGPGFFLFLFGGVVYTVGGYVYTMEQPNPYPGRLGFHEIWHVCVVAAAAVHWMLMYFYVLPWEG</sequence>
<keyword evidence="3 6" id="KW-1133">Transmembrane helix</keyword>
<dbReference type="GO" id="GO:0046872">
    <property type="term" value="F:metal ion binding"/>
    <property type="evidence" value="ECO:0007669"/>
    <property type="project" value="UniProtKB-KW"/>
</dbReference>
<dbReference type="Pfam" id="PF03006">
    <property type="entry name" value="HlyIII"/>
    <property type="match status" value="1"/>
</dbReference>
<feature type="transmembrane region" description="Helical" evidence="6">
    <location>
        <begin position="185"/>
        <end position="203"/>
    </location>
</feature>
<evidence type="ECO:0000313" key="7">
    <source>
        <dbReference type="EMBL" id="CAE0412032.1"/>
    </source>
</evidence>
<protein>
    <recommendedName>
        <fullName evidence="8">Hemolysin III</fullName>
    </recommendedName>
</protein>
<comment type="subcellular location">
    <subcellularLocation>
        <location evidence="1">Membrane</location>
        <topology evidence="1">Multi-pass membrane protein</topology>
    </subcellularLocation>
</comment>
<evidence type="ECO:0000256" key="1">
    <source>
        <dbReference type="ARBA" id="ARBA00004141"/>
    </source>
</evidence>
<accession>A0A7S3P712</accession>
<keyword evidence="2 6" id="KW-0812">Transmembrane</keyword>
<organism evidence="7">
    <name type="scientific">Amphora coffeiformis</name>
    <dbReference type="NCBI Taxonomy" id="265554"/>
    <lineage>
        <taxon>Eukaryota</taxon>
        <taxon>Sar</taxon>
        <taxon>Stramenopiles</taxon>
        <taxon>Ochrophyta</taxon>
        <taxon>Bacillariophyta</taxon>
        <taxon>Bacillariophyceae</taxon>
        <taxon>Bacillariophycidae</taxon>
        <taxon>Thalassiophysales</taxon>
        <taxon>Catenulaceae</taxon>
        <taxon>Amphora</taxon>
    </lineage>
</organism>
<dbReference type="PANTHER" id="PTHR20855">
    <property type="entry name" value="ADIPOR/PROGESTIN RECEPTOR-RELATED"/>
    <property type="match status" value="1"/>
</dbReference>
<evidence type="ECO:0000256" key="5">
    <source>
        <dbReference type="PIRSR" id="PIRSR604254-1"/>
    </source>
</evidence>
<dbReference type="AlphaFoldDB" id="A0A7S3P712"/>
<dbReference type="EMBL" id="HBIM01011204">
    <property type="protein sequence ID" value="CAE0412032.1"/>
    <property type="molecule type" value="Transcribed_RNA"/>
</dbReference>
<name>A0A7S3P712_9STRA</name>
<feature type="transmembrane region" description="Helical" evidence="6">
    <location>
        <begin position="67"/>
        <end position="87"/>
    </location>
</feature>
<proteinExistence type="predicted"/>
<feature type="transmembrane region" description="Helical" evidence="6">
    <location>
        <begin position="240"/>
        <end position="265"/>
    </location>
</feature>
<feature type="transmembrane region" description="Helical" evidence="6">
    <location>
        <begin position="154"/>
        <end position="173"/>
    </location>
</feature>
<feature type="binding site" evidence="5">
    <location>
        <position position="247"/>
    </location>
    <ligand>
        <name>Zn(2+)</name>
        <dbReference type="ChEBI" id="CHEBI:29105"/>
    </ligand>
</feature>
<evidence type="ECO:0000256" key="4">
    <source>
        <dbReference type="ARBA" id="ARBA00023136"/>
    </source>
</evidence>
<feature type="binding site" evidence="5">
    <location>
        <position position="243"/>
    </location>
    <ligand>
        <name>Zn(2+)</name>
        <dbReference type="ChEBI" id="CHEBI:29105"/>
    </ligand>
</feature>
<dbReference type="PANTHER" id="PTHR20855:SF3">
    <property type="entry name" value="LD03007P"/>
    <property type="match status" value="1"/>
</dbReference>
<feature type="transmembrane region" description="Helical" evidence="6">
    <location>
        <begin position="209"/>
        <end position="228"/>
    </location>
</feature>
<evidence type="ECO:0008006" key="8">
    <source>
        <dbReference type="Google" id="ProtNLM"/>
    </source>
</evidence>
<reference evidence="7" key="1">
    <citation type="submission" date="2021-01" db="EMBL/GenBank/DDBJ databases">
        <authorList>
            <person name="Corre E."/>
            <person name="Pelletier E."/>
            <person name="Niang G."/>
            <person name="Scheremetjew M."/>
            <person name="Finn R."/>
            <person name="Kale V."/>
            <person name="Holt S."/>
            <person name="Cochrane G."/>
            <person name="Meng A."/>
            <person name="Brown T."/>
            <person name="Cohen L."/>
        </authorList>
    </citation>
    <scope>NUCLEOTIDE SEQUENCE</scope>
    <source>
        <strain evidence="7">CCMP127</strain>
    </source>
</reference>
<keyword evidence="4 6" id="KW-0472">Membrane</keyword>
<dbReference type="GO" id="GO:0016020">
    <property type="term" value="C:membrane"/>
    <property type="evidence" value="ECO:0007669"/>
    <property type="project" value="UniProtKB-SubCell"/>
</dbReference>
<feature type="transmembrane region" description="Helical" evidence="6">
    <location>
        <begin position="93"/>
        <end position="115"/>
    </location>
</feature>
<evidence type="ECO:0000256" key="3">
    <source>
        <dbReference type="ARBA" id="ARBA00022989"/>
    </source>
</evidence>
<keyword evidence="5" id="KW-0862">Zinc</keyword>
<evidence type="ECO:0000256" key="6">
    <source>
        <dbReference type="SAM" id="Phobius"/>
    </source>
</evidence>
<evidence type="ECO:0000256" key="2">
    <source>
        <dbReference type="ARBA" id="ARBA00022692"/>
    </source>
</evidence>
<feature type="binding site" evidence="5">
    <location>
        <position position="114"/>
    </location>
    <ligand>
        <name>Zn(2+)</name>
        <dbReference type="ChEBI" id="CHEBI:29105"/>
    </ligand>
</feature>